<accession>A0AAE0GHP1</accession>
<dbReference type="GO" id="GO:0008270">
    <property type="term" value="F:zinc ion binding"/>
    <property type="evidence" value="ECO:0007669"/>
    <property type="project" value="UniProtKB-KW"/>
</dbReference>
<dbReference type="PANTHER" id="PTHR15898">
    <property type="entry name" value="BIFUNCTIONAL APOPTOSIS REGULATOR"/>
    <property type="match status" value="1"/>
</dbReference>
<evidence type="ECO:0000256" key="1">
    <source>
        <dbReference type="ARBA" id="ARBA00022723"/>
    </source>
</evidence>
<evidence type="ECO:0000259" key="5">
    <source>
        <dbReference type="PROSITE" id="PS50135"/>
    </source>
</evidence>
<dbReference type="SUPFAM" id="SSF57850">
    <property type="entry name" value="RING/U-box"/>
    <property type="match status" value="1"/>
</dbReference>
<evidence type="ECO:0000313" key="6">
    <source>
        <dbReference type="EMBL" id="KAK3278187.1"/>
    </source>
</evidence>
<evidence type="ECO:0000256" key="3">
    <source>
        <dbReference type="ARBA" id="ARBA00022833"/>
    </source>
</evidence>
<dbReference type="AlphaFoldDB" id="A0AAE0GHP1"/>
<evidence type="ECO:0000256" key="2">
    <source>
        <dbReference type="ARBA" id="ARBA00022771"/>
    </source>
</evidence>
<dbReference type="GO" id="GO:0043161">
    <property type="term" value="P:proteasome-mediated ubiquitin-dependent protein catabolic process"/>
    <property type="evidence" value="ECO:0007669"/>
    <property type="project" value="TreeGrafter"/>
</dbReference>
<reference evidence="6 7" key="1">
    <citation type="journal article" date="2015" name="Genome Biol. Evol.">
        <title>Comparative Genomics of a Bacterivorous Green Alga Reveals Evolutionary Causalities and Consequences of Phago-Mixotrophic Mode of Nutrition.</title>
        <authorList>
            <person name="Burns J.A."/>
            <person name="Paasch A."/>
            <person name="Narechania A."/>
            <person name="Kim E."/>
        </authorList>
    </citation>
    <scope>NUCLEOTIDE SEQUENCE [LARGE SCALE GENOMIC DNA]</scope>
    <source>
        <strain evidence="6 7">PLY_AMNH</strain>
    </source>
</reference>
<dbReference type="Proteomes" id="UP001190700">
    <property type="component" value="Unassembled WGS sequence"/>
</dbReference>
<feature type="non-terminal residue" evidence="6">
    <location>
        <position position="1"/>
    </location>
</feature>
<feature type="domain" description="ZZ-type" evidence="5">
    <location>
        <begin position="1"/>
        <end position="66"/>
    </location>
</feature>
<protein>
    <recommendedName>
        <fullName evidence="5">ZZ-type domain-containing protein</fullName>
    </recommendedName>
</protein>
<gene>
    <name evidence="6" type="ORF">CYMTET_13859</name>
</gene>
<sequence>VGCDDCGVYPVIGRRWQCQDCPDDMGYDLCGECYDATKDVKKPRKGRFNQHHLPTHEMVDVGQKRSLHHDIQDANPGVPLVQLISWIDDAMQRG</sequence>
<proteinExistence type="predicted"/>
<dbReference type="GO" id="GO:0061630">
    <property type="term" value="F:ubiquitin protein ligase activity"/>
    <property type="evidence" value="ECO:0007669"/>
    <property type="project" value="TreeGrafter"/>
</dbReference>
<evidence type="ECO:0000256" key="4">
    <source>
        <dbReference type="PROSITE-ProRule" id="PRU00228"/>
    </source>
</evidence>
<keyword evidence="2 4" id="KW-0863">Zinc-finger</keyword>
<dbReference type="PANTHER" id="PTHR15898:SF13">
    <property type="entry name" value="BIFUNCTIONAL APOPTOSIS REGULATOR"/>
    <property type="match status" value="1"/>
</dbReference>
<comment type="caution">
    <text evidence="6">The sequence shown here is derived from an EMBL/GenBank/DDBJ whole genome shotgun (WGS) entry which is preliminary data.</text>
</comment>
<keyword evidence="1" id="KW-0479">Metal-binding</keyword>
<dbReference type="InterPro" id="IPR043145">
    <property type="entry name" value="Znf_ZZ_sf"/>
</dbReference>
<keyword evidence="3" id="KW-0862">Zinc</keyword>
<dbReference type="Gene3D" id="3.30.60.90">
    <property type="match status" value="1"/>
</dbReference>
<dbReference type="Pfam" id="PF00569">
    <property type="entry name" value="ZZ"/>
    <property type="match status" value="1"/>
</dbReference>
<keyword evidence="7" id="KW-1185">Reference proteome</keyword>
<dbReference type="InterPro" id="IPR000433">
    <property type="entry name" value="Znf_ZZ"/>
</dbReference>
<evidence type="ECO:0000313" key="7">
    <source>
        <dbReference type="Proteomes" id="UP001190700"/>
    </source>
</evidence>
<organism evidence="6 7">
    <name type="scientific">Cymbomonas tetramitiformis</name>
    <dbReference type="NCBI Taxonomy" id="36881"/>
    <lineage>
        <taxon>Eukaryota</taxon>
        <taxon>Viridiplantae</taxon>
        <taxon>Chlorophyta</taxon>
        <taxon>Pyramimonadophyceae</taxon>
        <taxon>Pyramimonadales</taxon>
        <taxon>Pyramimonadaceae</taxon>
        <taxon>Cymbomonas</taxon>
    </lineage>
</organism>
<dbReference type="EMBL" id="LGRX02005570">
    <property type="protein sequence ID" value="KAK3278187.1"/>
    <property type="molecule type" value="Genomic_DNA"/>
</dbReference>
<name>A0AAE0GHP1_9CHLO</name>
<dbReference type="PROSITE" id="PS50135">
    <property type="entry name" value="ZF_ZZ_2"/>
    <property type="match status" value="1"/>
</dbReference>